<feature type="region of interest" description="Disordered" evidence="1">
    <location>
        <begin position="328"/>
        <end position="397"/>
    </location>
</feature>
<keyword evidence="3" id="KW-0732">Signal</keyword>
<name>A0A915E090_9BILA</name>
<keyword evidence="2" id="KW-0472">Membrane</keyword>
<organism evidence="4 5">
    <name type="scientific">Ditylenchus dipsaci</name>
    <dbReference type="NCBI Taxonomy" id="166011"/>
    <lineage>
        <taxon>Eukaryota</taxon>
        <taxon>Metazoa</taxon>
        <taxon>Ecdysozoa</taxon>
        <taxon>Nematoda</taxon>
        <taxon>Chromadorea</taxon>
        <taxon>Rhabditida</taxon>
        <taxon>Tylenchina</taxon>
        <taxon>Tylenchomorpha</taxon>
        <taxon>Sphaerularioidea</taxon>
        <taxon>Anguinidae</taxon>
        <taxon>Anguininae</taxon>
        <taxon>Ditylenchus</taxon>
    </lineage>
</organism>
<sequence>MRASSRSIWMVLLVVCASWPCGVLAEDSLPTILLKKGSSKSITQAVLVPSPDKIDLTIMPLDCSTVNGDDIVNNVKYSYSDGCNMDLIWKKGNHFHTQKDGGTSNAVETSKSTIISIWIQDKKVKFQALNEIVHPYDACPVKNNQLPGETSGYLLNFTVWSLEDLQCDYRFSFPPGYKVFVPSIDPTTVAASQALGAWDIVAICAAIVVVLVVVGIAAWCIYRYYKPVLPATAEANLSTPTAVTCLPAQKVVKPSATTQPAPVSSDLKHGVVRVPPSTAPPSSTPQPPAALPPSTATPNESDDERFQRRTRERVAKFKAVTIEIPPVPAPIIETPSKRRPSAEFRRTLESRDETELAPNTVKLERYERERSRRMLKAVDEGDQPRKKKSSSTIEDVM</sequence>
<feature type="region of interest" description="Disordered" evidence="1">
    <location>
        <begin position="256"/>
        <end position="307"/>
    </location>
</feature>
<evidence type="ECO:0000313" key="5">
    <source>
        <dbReference type="WBParaSite" id="jg25329"/>
    </source>
</evidence>
<proteinExistence type="predicted"/>
<keyword evidence="2" id="KW-1133">Transmembrane helix</keyword>
<protein>
    <submittedName>
        <fullName evidence="5">Uncharacterized protein</fullName>
    </submittedName>
</protein>
<evidence type="ECO:0000256" key="1">
    <source>
        <dbReference type="SAM" id="MobiDB-lite"/>
    </source>
</evidence>
<accession>A0A915E090</accession>
<feature type="transmembrane region" description="Helical" evidence="2">
    <location>
        <begin position="200"/>
        <end position="222"/>
    </location>
</feature>
<evidence type="ECO:0000313" key="4">
    <source>
        <dbReference type="Proteomes" id="UP000887574"/>
    </source>
</evidence>
<evidence type="ECO:0000256" key="2">
    <source>
        <dbReference type="SAM" id="Phobius"/>
    </source>
</evidence>
<feature type="compositionally biased region" description="Basic and acidic residues" evidence="1">
    <location>
        <begin position="340"/>
        <end position="354"/>
    </location>
</feature>
<dbReference type="AlphaFoldDB" id="A0A915E090"/>
<dbReference type="Proteomes" id="UP000887574">
    <property type="component" value="Unplaced"/>
</dbReference>
<feature type="compositionally biased region" description="Pro residues" evidence="1">
    <location>
        <begin position="277"/>
        <end position="291"/>
    </location>
</feature>
<keyword evidence="2" id="KW-0812">Transmembrane</keyword>
<feature type="signal peptide" evidence="3">
    <location>
        <begin position="1"/>
        <end position="25"/>
    </location>
</feature>
<reference evidence="5" key="1">
    <citation type="submission" date="2022-11" db="UniProtKB">
        <authorList>
            <consortium name="WormBaseParasite"/>
        </authorList>
    </citation>
    <scope>IDENTIFICATION</scope>
</reference>
<feature type="chain" id="PRO_5036903781" evidence="3">
    <location>
        <begin position="26"/>
        <end position="397"/>
    </location>
</feature>
<feature type="compositionally biased region" description="Basic and acidic residues" evidence="1">
    <location>
        <begin position="362"/>
        <end position="384"/>
    </location>
</feature>
<evidence type="ECO:0000256" key="3">
    <source>
        <dbReference type="SAM" id="SignalP"/>
    </source>
</evidence>
<keyword evidence="4" id="KW-1185">Reference proteome</keyword>
<dbReference type="WBParaSite" id="jg25329">
    <property type="protein sequence ID" value="jg25329"/>
    <property type="gene ID" value="jg25329"/>
</dbReference>